<protein>
    <submittedName>
        <fullName evidence="2">Cell division protein FtsQ</fullName>
    </submittedName>
</protein>
<evidence type="ECO:0000256" key="1">
    <source>
        <dbReference type="SAM" id="Phobius"/>
    </source>
</evidence>
<gene>
    <name evidence="2" type="ORF">QW060_14895</name>
</gene>
<sequence>MIKKINWFDVYLVLVTTALIAVFLFAKQRNKLRTVDHIEVKFLSNNNHFLTQEMVNNLLIQNFPRASKVFKDDLDLNRLERELRKNEMIASSQVYFDANGVLNAHVVQKTAIARVLTNDDSYYIDSEGHKMPLSENFSAHVPVVYGNILPGNEARFAEIMNKIYQDEFLKESVTGVLVNPDQSLQLSVRGYEYSVEFGKMTEVDKKFDNYKAFVHYSQNDTLINTYKNVNLRFTQQVVCTK</sequence>
<keyword evidence="3" id="KW-1185">Reference proteome</keyword>
<name>A0ABT8CWA4_9FLAO</name>
<dbReference type="Proteomes" id="UP001242368">
    <property type="component" value="Unassembled WGS sequence"/>
</dbReference>
<dbReference type="GO" id="GO:0051301">
    <property type="term" value="P:cell division"/>
    <property type="evidence" value="ECO:0007669"/>
    <property type="project" value="UniProtKB-KW"/>
</dbReference>
<reference evidence="3" key="1">
    <citation type="journal article" date="2019" name="Int. J. Syst. Evol. Microbiol.">
        <title>The Global Catalogue of Microorganisms (GCM) 10K type strain sequencing project: providing services to taxonomists for standard genome sequencing and annotation.</title>
        <authorList>
            <consortium name="The Broad Institute Genomics Platform"/>
            <consortium name="The Broad Institute Genome Sequencing Center for Infectious Disease"/>
            <person name="Wu L."/>
            <person name="Ma J."/>
        </authorList>
    </citation>
    <scope>NUCLEOTIDE SEQUENCE [LARGE SCALE GENOMIC DNA]</scope>
    <source>
        <strain evidence="3">CECT 7184</strain>
    </source>
</reference>
<keyword evidence="2" id="KW-0131">Cell cycle</keyword>
<comment type="caution">
    <text evidence="2">The sequence shown here is derived from an EMBL/GenBank/DDBJ whole genome shotgun (WGS) entry which is preliminary data.</text>
</comment>
<evidence type="ECO:0000313" key="3">
    <source>
        <dbReference type="Proteomes" id="UP001242368"/>
    </source>
</evidence>
<keyword evidence="1" id="KW-0812">Transmembrane</keyword>
<keyword evidence="1" id="KW-0472">Membrane</keyword>
<organism evidence="2 3">
    <name type="scientific">Paenimyroides ceti</name>
    <dbReference type="NCBI Taxonomy" id="395087"/>
    <lineage>
        <taxon>Bacteria</taxon>
        <taxon>Pseudomonadati</taxon>
        <taxon>Bacteroidota</taxon>
        <taxon>Flavobacteriia</taxon>
        <taxon>Flavobacteriales</taxon>
        <taxon>Flavobacteriaceae</taxon>
        <taxon>Paenimyroides</taxon>
    </lineage>
</organism>
<accession>A0ABT8CWA4</accession>
<keyword evidence="1" id="KW-1133">Transmembrane helix</keyword>
<dbReference type="RefSeq" id="WP_290364253.1">
    <property type="nucleotide sequence ID" value="NZ_JAUFQU010000001.1"/>
</dbReference>
<feature type="transmembrane region" description="Helical" evidence="1">
    <location>
        <begin position="6"/>
        <end position="26"/>
    </location>
</feature>
<keyword evidence="2" id="KW-0132">Cell division</keyword>
<dbReference type="EMBL" id="JAUFQU010000001">
    <property type="protein sequence ID" value="MDN3708386.1"/>
    <property type="molecule type" value="Genomic_DNA"/>
</dbReference>
<proteinExistence type="predicted"/>
<evidence type="ECO:0000313" key="2">
    <source>
        <dbReference type="EMBL" id="MDN3708386.1"/>
    </source>
</evidence>